<dbReference type="AlphaFoldDB" id="A0A2G8T493"/>
<keyword evidence="1" id="KW-1133">Transmembrane helix</keyword>
<proteinExistence type="predicted"/>
<dbReference type="Proteomes" id="UP000228593">
    <property type="component" value="Unassembled WGS sequence"/>
</dbReference>
<keyword evidence="1" id="KW-0812">Transmembrane</keyword>
<gene>
    <name evidence="2" type="ORF">CR103_05045</name>
</gene>
<sequence>MAFLIAAFIVVGLACLFFSIGYGKPDASAERYWKKLSLLAHMSVGVGLIGLAVFAGRIKLVTDHQVLEGRVRVAEAAVGERLRLTVLQTCAPVLRRAGAPYNPAVAKKELCAIARSLTSIGAASPLEIDWEAAAPSLRSFSGKYPGCVPNVFTRHSDCDDTVIVATRLAGDIAMVTAAKQSARTDEAMAAMIEAPDDRHEWLLLLLAFLIAAVGVSIKCARAASELFAARRSGA</sequence>
<evidence type="ECO:0000313" key="3">
    <source>
        <dbReference type="Proteomes" id="UP000228593"/>
    </source>
</evidence>
<feature type="transmembrane region" description="Helical" evidence="1">
    <location>
        <begin position="39"/>
        <end position="60"/>
    </location>
</feature>
<organism evidence="2 3">
    <name type="scientific">Massilia psychrophila</name>
    <dbReference type="NCBI Taxonomy" id="1603353"/>
    <lineage>
        <taxon>Bacteria</taxon>
        <taxon>Pseudomonadati</taxon>
        <taxon>Pseudomonadota</taxon>
        <taxon>Betaproteobacteria</taxon>
        <taxon>Burkholderiales</taxon>
        <taxon>Oxalobacteraceae</taxon>
        <taxon>Telluria group</taxon>
        <taxon>Massilia</taxon>
    </lineage>
</organism>
<name>A0A2G8T493_9BURK</name>
<protein>
    <submittedName>
        <fullName evidence="2">Uncharacterized protein</fullName>
    </submittedName>
</protein>
<keyword evidence="1" id="KW-0472">Membrane</keyword>
<comment type="caution">
    <text evidence="2">The sequence shown here is derived from an EMBL/GenBank/DDBJ whole genome shotgun (WGS) entry which is preliminary data.</text>
</comment>
<feature type="transmembrane region" description="Helical" evidence="1">
    <location>
        <begin position="201"/>
        <end position="223"/>
    </location>
</feature>
<accession>A0A2G8T493</accession>
<reference evidence="2 3" key="1">
    <citation type="submission" date="2017-10" db="EMBL/GenBank/DDBJ databases">
        <title>Massilia psychrophilum sp. nov., a novel purple-pigmented bacterium isolated from Tianshan glacier, Xinjiang Municipality, China.</title>
        <authorList>
            <person name="Wang H."/>
        </authorList>
    </citation>
    <scope>NUCLEOTIDE SEQUENCE [LARGE SCALE GENOMIC DNA]</scope>
    <source>
        <strain evidence="2 3">JCM 30813</strain>
    </source>
</reference>
<evidence type="ECO:0000256" key="1">
    <source>
        <dbReference type="SAM" id="Phobius"/>
    </source>
</evidence>
<evidence type="ECO:0000313" key="2">
    <source>
        <dbReference type="EMBL" id="PIL40822.1"/>
    </source>
</evidence>
<keyword evidence="3" id="KW-1185">Reference proteome</keyword>
<dbReference type="EMBL" id="PDOB01000005">
    <property type="protein sequence ID" value="PIL40822.1"/>
    <property type="molecule type" value="Genomic_DNA"/>
</dbReference>